<protein>
    <submittedName>
        <fullName evidence="5">AarF domain-containing kinase chloroplastic</fullName>
    </submittedName>
</protein>
<feature type="region of interest" description="Disordered" evidence="2">
    <location>
        <begin position="1"/>
        <end position="22"/>
    </location>
</feature>
<dbReference type="Proteomes" id="UP000239649">
    <property type="component" value="Unassembled WGS sequence"/>
</dbReference>
<dbReference type="AlphaFoldDB" id="A0A2P6VRL3"/>
<keyword evidence="3" id="KW-1133">Transmembrane helix</keyword>
<dbReference type="InterPro" id="IPR004147">
    <property type="entry name" value="ABC1_dom"/>
</dbReference>
<dbReference type="PROSITE" id="PS50011">
    <property type="entry name" value="PROTEIN_KINASE_DOM"/>
    <property type="match status" value="1"/>
</dbReference>
<reference evidence="5 6" key="1">
    <citation type="journal article" date="2018" name="Plant J.">
        <title>Genome sequences of Chlorella sorokiniana UTEX 1602 and Micractinium conductrix SAG 241.80: implications to maltose excretion by a green alga.</title>
        <authorList>
            <person name="Arriola M.B."/>
            <person name="Velmurugan N."/>
            <person name="Zhang Y."/>
            <person name="Plunkett M.H."/>
            <person name="Hondzo H."/>
            <person name="Barney B.M."/>
        </authorList>
    </citation>
    <scope>NUCLEOTIDE SEQUENCE [LARGE SCALE GENOMIC DNA]</scope>
    <source>
        <strain evidence="5 6">SAG 241.80</strain>
    </source>
</reference>
<evidence type="ECO:0000313" key="6">
    <source>
        <dbReference type="Proteomes" id="UP000239649"/>
    </source>
</evidence>
<dbReference type="SUPFAM" id="SSF56112">
    <property type="entry name" value="Protein kinase-like (PK-like)"/>
    <property type="match status" value="1"/>
</dbReference>
<dbReference type="InterPro" id="IPR000719">
    <property type="entry name" value="Prot_kinase_dom"/>
</dbReference>
<comment type="similarity">
    <text evidence="1">Belongs to the protein kinase superfamily. ADCK protein kinase family.</text>
</comment>
<dbReference type="PANTHER" id="PTHR10566:SF53">
    <property type="entry name" value="PROTEIN ACTIVITY OF BC1 COMPLEX KINASE 1, CHLOROPLASTIC"/>
    <property type="match status" value="1"/>
</dbReference>
<dbReference type="STRING" id="554055.A0A2P6VRL3"/>
<evidence type="ECO:0000256" key="3">
    <source>
        <dbReference type="SAM" id="Phobius"/>
    </source>
</evidence>
<dbReference type="InterPro" id="IPR011009">
    <property type="entry name" value="Kinase-like_dom_sf"/>
</dbReference>
<keyword evidence="5" id="KW-0808">Transferase</keyword>
<sequence length="789" mass="86179">MDRCARSLAGGASTSGRLPPSVPARVFAPTPRQHGQRAARRHLGAAHVVQAAAGQAEVAARAPWFNIPWLNIRREAYEQLQMEMGYCSIRQQYSPELVRQRAIGSPAAFAALVARGWQIGMEVGLFFGGLYMDSLSGAAEDSLQVKKRATQLRDLLTRLGPTFIKAGQVLANRPDIVREDYMNELCVLQDDVPPFSDDQAFAIIEASLGRPLGEVFSSISERPIAAASLGQVYKGVLRETGQEVAVKVQRPGVEPLIFRDIFIFRTLGTFVNAWSLRRLGCNAELIVDEFGEKLLEELDYVQEARNILDFYANFEGDPLVKIPWVRRDLSGPKVLVMEWIDGIRCTDVEGIKASGIDLPGFIRTGVVSGLRQLLEFGLFHGDPHPGNIFALPDGRIAYVDFGNVAELSQRNKEILIDAVVHAVNKDYPGMAGDFIKLGFLAKGTNVDPLVPALENIWADSLGQSLSDFNFRTVTTKFNELVYQYPIRIPERYSLVIRSLLTQEGICLTLDPAFHFLEVAYPYVARRLLTDEDPALRTRLFQVLFSGGRFQWDRLENLLRLAKEGTGSSGPGGGGLDLSATVSDGARVVLLDDELRRQLLRAFTEDDRLHVDEVARLLRLVQGEVDLPRVVQGAAVRRAARALLHDGDGDGDSLHGVKEWWQRHEAAQEATNPAAAAAAGCLNSTGMYFDPDCIAGSGGKDLPGAASWDPNDPNSQVEAAADGGGMSSNILILIVVVCSVTVIAALAAALFTLRARRATRARARARAKEEAGQQQLMVVTLPVLVLGPDG</sequence>
<evidence type="ECO:0000313" key="5">
    <source>
        <dbReference type="EMBL" id="PSC76710.1"/>
    </source>
</evidence>
<proteinExistence type="inferred from homology"/>
<keyword evidence="3" id="KW-0812">Transmembrane</keyword>
<dbReference type="Pfam" id="PF03109">
    <property type="entry name" value="ABC1"/>
    <property type="match status" value="1"/>
</dbReference>
<feature type="domain" description="Protein kinase" evidence="4">
    <location>
        <begin position="218"/>
        <end position="549"/>
    </location>
</feature>
<accession>A0A2P6VRL3</accession>
<dbReference type="Gene3D" id="1.10.510.10">
    <property type="entry name" value="Transferase(Phosphotransferase) domain 1"/>
    <property type="match status" value="1"/>
</dbReference>
<dbReference type="CDD" id="cd05121">
    <property type="entry name" value="ABC1_ADCK3-like"/>
    <property type="match status" value="1"/>
</dbReference>
<dbReference type="GO" id="GO:0005524">
    <property type="term" value="F:ATP binding"/>
    <property type="evidence" value="ECO:0007669"/>
    <property type="project" value="InterPro"/>
</dbReference>
<feature type="transmembrane region" description="Helical" evidence="3">
    <location>
        <begin position="729"/>
        <end position="752"/>
    </location>
</feature>
<evidence type="ECO:0000256" key="1">
    <source>
        <dbReference type="ARBA" id="ARBA00009670"/>
    </source>
</evidence>
<evidence type="ECO:0000259" key="4">
    <source>
        <dbReference type="PROSITE" id="PS50011"/>
    </source>
</evidence>
<organism evidence="5 6">
    <name type="scientific">Micractinium conductrix</name>
    <dbReference type="NCBI Taxonomy" id="554055"/>
    <lineage>
        <taxon>Eukaryota</taxon>
        <taxon>Viridiplantae</taxon>
        <taxon>Chlorophyta</taxon>
        <taxon>core chlorophytes</taxon>
        <taxon>Trebouxiophyceae</taxon>
        <taxon>Chlorellales</taxon>
        <taxon>Chlorellaceae</taxon>
        <taxon>Chlorella clade</taxon>
        <taxon>Micractinium</taxon>
    </lineage>
</organism>
<keyword evidence="6" id="KW-1185">Reference proteome</keyword>
<dbReference type="OrthoDB" id="427480at2759"/>
<keyword evidence="3" id="KW-0472">Membrane</keyword>
<dbReference type="InterPro" id="IPR050154">
    <property type="entry name" value="UbiB_kinase"/>
</dbReference>
<name>A0A2P6VRL3_9CHLO</name>
<dbReference type="GO" id="GO:0004672">
    <property type="term" value="F:protein kinase activity"/>
    <property type="evidence" value="ECO:0007669"/>
    <property type="project" value="InterPro"/>
</dbReference>
<dbReference type="PANTHER" id="PTHR10566">
    <property type="entry name" value="CHAPERONE-ACTIVITY OF BC1 COMPLEX CABC1 -RELATED"/>
    <property type="match status" value="1"/>
</dbReference>
<keyword evidence="5" id="KW-0418">Kinase</keyword>
<gene>
    <name evidence="5" type="primary">g612</name>
    <name evidence="5" type="ORF">C2E20_0612</name>
</gene>
<evidence type="ECO:0000256" key="2">
    <source>
        <dbReference type="SAM" id="MobiDB-lite"/>
    </source>
</evidence>
<comment type="caution">
    <text evidence="5">The sequence shown here is derived from an EMBL/GenBank/DDBJ whole genome shotgun (WGS) entry which is preliminary data.</text>
</comment>
<dbReference type="EMBL" id="LHPF02000001">
    <property type="protein sequence ID" value="PSC76710.1"/>
    <property type="molecule type" value="Genomic_DNA"/>
</dbReference>